<dbReference type="AlphaFoldDB" id="A0AA36CX11"/>
<evidence type="ECO:0000313" key="2">
    <source>
        <dbReference type="EMBL" id="CAJ0575457.1"/>
    </source>
</evidence>
<feature type="domain" description="Mon2/Sec7/BIG1-like HDS" evidence="1">
    <location>
        <begin position="40"/>
        <end position="104"/>
    </location>
</feature>
<dbReference type="EMBL" id="CATQJA010002639">
    <property type="protein sequence ID" value="CAJ0575457.1"/>
    <property type="molecule type" value="Genomic_DNA"/>
</dbReference>
<proteinExistence type="predicted"/>
<evidence type="ECO:0000313" key="3">
    <source>
        <dbReference type="Proteomes" id="UP001177023"/>
    </source>
</evidence>
<comment type="caution">
    <text evidence="2">The sequence shown here is derived from an EMBL/GenBank/DDBJ whole genome shotgun (WGS) entry which is preliminary data.</text>
</comment>
<dbReference type="SUPFAM" id="SSF48371">
    <property type="entry name" value="ARM repeat"/>
    <property type="match status" value="1"/>
</dbReference>
<dbReference type="InterPro" id="IPR015403">
    <property type="entry name" value="Mon2/Sec7/BIG1-like_HDS"/>
</dbReference>
<accession>A0AA36CX11</accession>
<organism evidence="2 3">
    <name type="scientific">Mesorhabditis spiculigera</name>
    <dbReference type="NCBI Taxonomy" id="96644"/>
    <lineage>
        <taxon>Eukaryota</taxon>
        <taxon>Metazoa</taxon>
        <taxon>Ecdysozoa</taxon>
        <taxon>Nematoda</taxon>
        <taxon>Chromadorea</taxon>
        <taxon>Rhabditida</taxon>
        <taxon>Rhabditina</taxon>
        <taxon>Rhabditomorpha</taxon>
        <taxon>Rhabditoidea</taxon>
        <taxon>Rhabditidae</taxon>
        <taxon>Mesorhabditinae</taxon>
        <taxon>Mesorhabditis</taxon>
    </lineage>
</organism>
<feature type="non-terminal residue" evidence="2">
    <location>
        <position position="1"/>
    </location>
</feature>
<reference evidence="2" key="1">
    <citation type="submission" date="2023-06" db="EMBL/GenBank/DDBJ databases">
        <authorList>
            <person name="Delattre M."/>
        </authorList>
    </citation>
    <scope>NUCLEOTIDE SEQUENCE</scope>
    <source>
        <strain evidence="2">AF72</strain>
    </source>
</reference>
<protein>
    <recommendedName>
        <fullName evidence="1">Mon2/Sec7/BIG1-like HDS domain-containing protein</fullName>
    </recommendedName>
</protein>
<dbReference type="InterPro" id="IPR016024">
    <property type="entry name" value="ARM-type_fold"/>
</dbReference>
<gene>
    <name evidence="2" type="ORF">MSPICULIGERA_LOCUS13767</name>
</gene>
<sequence length="594" mass="65817">MTIVPLAARHLIEVACGSEEDSRASVSALSECARSLVCQEGVGQSFNQTLLQPFQAIVCSDRCSTETRAQLVDTLSEFVHKKADRLGSGWKPLFGALRAVRTSDGAEEGLHWTVLDVISTYLRLNKCAVLSWSLPDCLPCIVHFLQETTPVEKEEGEKPSKVPMGVRPWEEAEAHRLAAVELLLELVEQLAGVLITAAASVQAQLLSALQELISTIRQSEIGPAPAAFCVSSLILPHIQKWMRRSGSSRDPAVQRNMRHAIGICAQIAVDFIQLNPGGAWELRLLSDTLRLATECAAQPSGASRVGVACLRHFDTVLEQFEFAQWTIMAKALWDTCCVTLAPLRLLLSTFLPDGNDDGGDIGHIARDLDKRPGARTMIGRLLRLREANLCGQMTIAGAGKMNCLMGMGIARMREGEQATLEHLGRLLSALMTQLERLERVTVRQRIAAETREHREEKFVFMLVENADFEEKTYRLVGEDQMDETLNEYKKQRPIGIQPKRIDARKNPFVAAINAERQSAELEEAPPLCLLRLVAWRTVICLPLKGYLKLSQTDRPLFDKALPLILPSLKSLLVATPDLAVRRLALSYIELLAEK</sequence>
<keyword evidence="3" id="KW-1185">Reference proteome</keyword>
<name>A0AA36CX11_9BILA</name>
<dbReference type="Pfam" id="PF09324">
    <property type="entry name" value="Sec7-like_HDS"/>
    <property type="match status" value="1"/>
</dbReference>
<evidence type="ECO:0000259" key="1">
    <source>
        <dbReference type="Pfam" id="PF09324"/>
    </source>
</evidence>
<dbReference type="Proteomes" id="UP001177023">
    <property type="component" value="Unassembled WGS sequence"/>
</dbReference>